<keyword evidence="3" id="KW-1185">Reference proteome</keyword>
<organism evidence="2 3">
    <name type="scientific">Trifolium subterraneum</name>
    <name type="common">Subterranean clover</name>
    <dbReference type="NCBI Taxonomy" id="3900"/>
    <lineage>
        <taxon>Eukaryota</taxon>
        <taxon>Viridiplantae</taxon>
        <taxon>Streptophyta</taxon>
        <taxon>Embryophyta</taxon>
        <taxon>Tracheophyta</taxon>
        <taxon>Spermatophyta</taxon>
        <taxon>Magnoliopsida</taxon>
        <taxon>eudicotyledons</taxon>
        <taxon>Gunneridae</taxon>
        <taxon>Pentapetalae</taxon>
        <taxon>rosids</taxon>
        <taxon>fabids</taxon>
        <taxon>Fabales</taxon>
        <taxon>Fabaceae</taxon>
        <taxon>Papilionoideae</taxon>
        <taxon>50 kb inversion clade</taxon>
        <taxon>NPAAA clade</taxon>
        <taxon>Hologalegina</taxon>
        <taxon>IRL clade</taxon>
        <taxon>Trifolieae</taxon>
        <taxon>Trifolium</taxon>
    </lineage>
</organism>
<dbReference type="AlphaFoldDB" id="A0A2Z6P3T8"/>
<protein>
    <submittedName>
        <fullName evidence="2">Uncharacterized protein</fullName>
    </submittedName>
</protein>
<evidence type="ECO:0000313" key="3">
    <source>
        <dbReference type="Proteomes" id="UP000242715"/>
    </source>
</evidence>
<accession>A0A2Z6P3T8</accession>
<dbReference type="EMBL" id="DF974766">
    <property type="protein sequence ID" value="GAU50436.1"/>
    <property type="molecule type" value="Genomic_DNA"/>
</dbReference>
<feature type="compositionally biased region" description="Basic residues" evidence="1">
    <location>
        <begin position="1"/>
        <end position="24"/>
    </location>
</feature>
<gene>
    <name evidence="2" type="ORF">TSUD_138080</name>
</gene>
<dbReference type="OrthoDB" id="10266662at2759"/>
<dbReference type="Proteomes" id="UP000242715">
    <property type="component" value="Unassembled WGS sequence"/>
</dbReference>
<evidence type="ECO:0000313" key="2">
    <source>
        <dbReference type="EMBL" id="GAU50436.1"/>
    </source>
</evidence>
<proteinExistence type="predicted"/>
<name>A0A2Z6P3T8_TRISU</name>
<feature type="region of interest" description="Disordered" evidence="1">
    <location>
        <begin position="1"/>
        <end position="60"/>
    </location>
</feature>
<reference evidence="3" key="1">
    <citation type="journal article" date="2017" name="Front. Plant Sci.">
        <title>Climate Clever Clovers: New Paradigm to Reduce the Environmental Footprint of Ruminants by Breeding Low Methanogenic Forages Utilizing Haplotype Variation.</title>
        <authorList>
            <person name="Kaur P."/>
            <person name="Appels R."/>
            <person name="Bayer P.E."/>
            <person name="Keeble-Gagnere G."/>
            <person name="Wang J."/>
            <person name="Hirakawa H."/>
            <person name="Shirasawa K."/>
            <person name="Vercoe P."/>
            <person name="Stefanova K."/>
            <person name="Durmic Z."/>
            <person name="Nichols P."/>
            <person name="Revell C."/>
            <person name="Isobe S.N."/>
            <person name="Edwards D."/>
            <person name="Erskine W."/>
        </authorList>
    </citation>
    <scope>NUCLEOTIDE SEQUENCE [LARGE SCALE GENOMIC DNA]</scope>
    <source>
        <strain evidence="3">cv. Daliak</strain>
    </source>
</reference>
<evidence type="ECO:0000256" key="1">
    <source>
        <dbReference type="SAM" id="MobiDB-lite"/>
    </source>
</evidence>
<sequence length="60" mass="6551">MRKAVSRKTITKRKSLGKGKKRMQHPNGVVDGNPTDSLKKKKIQHPNGVVDGNIADSGKN</sequence>